<keyword evidence="8" id="KW-1185">Reference proteome</keyword>
<dbReference type="EMBL" id="JBHUMO010000065">
    <property type="protein sequence ID" value="MFD2729889.1"/>
    <property type="molecule type" value="Genomic_DNA"/>
</dbReference>
<dbReference type="NCBIfam" id="TIGR01167">
    <property type="entry name" value="LPXTG_anchor"/>
    <property type="match status" value="1"/>
</dbReference>
<sequence>MTKKAKANGQHLPNTGMKSEAGLLVIGVSLLSMVLASIWMRNRNKA</sequence>
<evidence type="ECO:0000256" key="1">
    <source>
        <dbReference type="ARBA" id="ARBA00022512"/>
    </source>
</evidence>
<keyword evidence="5" id="KW-1133">Transmembrane helix</keyword>
<comment type="caution">
    <text evidence="7">The sequence shown here is derived from an EMBL/GenBank/DDBJ whole genome shotgun (WGS) entry which is preliminary data.</text>
</comment>
<feature type="domain" description="Gram-positive cocci surface proteins LPxTG" evidence="6">
    <location>
        <begin position="7"/>
        <end position="45"/>
    </location>
</feature>
<dbReference type="InterPro" id="IPR019931">
    <property type="entry name" value="LPXTG_anchor"/>
</dbReference>
<evidence type="ECO:0000313" key="7">
    <source>
        <dbReference type="EMBL" id="MFD2729889.1"/>
    </source>
</evidence>
<dbReference type="RefSeq" id="WP_379982661.1">
    <property type="nucleotide sequence ID" value="NZ_JBHUMO010000065.1"/>
</dbReference>
<keyword evidence="3" id="KW-0732">Signal</keyword>
<dbReference type="Pfam" id="PF00746">
    <property type="entry name" value="Gram_pos_anchor"/>
    <property type="match status" value="1"/>
</dbReference>
<keyword evidence="4" id="KW-0572">Peptidoglycan-anchor</keyword>
<feature type="transmembrane region" description="Helical" evidence="5">
    <location>
        <begin position="21"/>
        <end position="40"/>
    </location>
</feature>
<evidence type="ECO:0000313" key="8">
    <source>
        <dbReference type="Proteomes" id="UP001597427"/>
    </source>
</evidence>
<evidence type="ECO:0000256" key="3">
    <source>
        <dbReference type="ARBA" id="ARBA00022729"/>
    </source>
</evidence>
<accession>A0ABW5TLC2</accession>
<evidence type="ECO:0000256" key="2">
    <source>
        <dbReference type="ARBA" id="ARBA00022525"/>
    </source>
</evidence>
<keyword evidence="5" id="KW-0472">Membrane</keyword>
<evidence type="ECO:0000256" key="4">
    <source>
        <dbReference type="ARBA" id="ARBA00023088"/>
    </source>
</evidence>
<proteinExistence type="predicted"/>
<protein>
    <submittedName>
        <fullName evidence="7">LPXTG cell wall anchor domain-containing protein</fullName>
    </submittedName>
</protein>
<gene>
    <name evidence="7" type="ORF">ACFSR0_10895</name>
</gene>
<keyword evidence="1" id="KW-0134">Cell wall</keyword>
<evidence type="ECO:0000256" key="5">
    <source>
        <dbReference type="SAM" id="Phobius"/>
    </source>
</evidence>
<dbReference type="Proteomes" id="UP001597427">
    <property type="component" value="Unassembled WGS sequence"/>
</dbReference>
<keyword evidence="2" id="KW-0964">Secreted</keyword>
<name>A0ABW5TLC2_9ENTE</name>
<evidence type="ECO:0000259" key="6">
    <source>
        <dbReference type="Pfam" id="PF00746"/>
    </source>
</evidence>
<reference evidence="8" key="1">
    <citation type="journal article" date="2019" name="Int. J. Syst. Evol. Microbiol.">
        <title>The Global Catalogue of Microorganisms (GCM) 10K type strain sequencing project: providing services to taxonomists for standard genome sequencing and annotation.</title>
        <authorList>
            <consortium name="The Broad Institute Genomics Platform"/>
            <consortium name="The Broad Institute Genome Sequencing Center for Infectious Disease"/>
            <person name="Wu L."/>
            <person name="Ma J."/>
        </authorList>
    </citation>
    <scope>NUCLEOTIDE SEQUENCE [LARGE SCALE GENOMIC DNA]</scope>
    <source>
        <strain evidence="8">TISTR 932</strain>
    </source>
</reference>
<organism evidence="7 8">
    <name type="scientific">Enterococcus camelliae</name>
    <dbReference type="NCBI Taxonomy" id="453959"/>
    <lineage>
        <taxon>Bacteria</taxon>
        <taxon>Bacillati</taxon>
        <taxon>Bacillota</taxon>
        <taxon>Bacilli</taxon>
        <taxon>Lactobacillales</taxon>
        <taxon>Enterococcaceae</taxon>
        <taxon>Enterococcus</taxon>
    </lineage>
</organism>
<keyword evidence="5" id="KW-0812">Transmembrane</keyword>